<evidence type="ECO:0000313" key="2">
    <source>
        <dbReference type="Proteomes" id="UP001168821"/>
    </source>
</evidence>
<proteinExistence type="predicted"/>
<dbReference type="EMBL" id="JALNTZ010000007">
    <property type="protein sequence ID" value="KAJ3646520.1"/>
    <property type="molecule type" value="Genomic_DNA"/>
</dbReference>
<dbReference type="Proteomes" id="UP001168821">
    <property type="component" value="Unassembled WGS sequence"/>
</dbReference>
<accession>A0AA38M766</accession>
<gene>
    <name evidence="1" type="ORF">Zmor_024105</name>
</gene>
<sequence>MTDGEVDGSRASGVLVTSSGDPGRVGYATASQATFGSLNRANERVVDEVSTTRTDDAADLLDVRRRRMEATAFFSTSFFSFLRGCVNETATRSRNHRI</sequence>
<keyword evidence="2" id="KW-1185">Reference proteome</keyword>
<evidence type="ECO:0000313" key="1">
    <source>
        <dbReference type="EMBL" id="KAJ3646520.1"/>
    </source>
</evidence>
<dbReference type="AlphaFoldDB" id="A0AA38M766"/>
<name>A0AA38M766_9CUCU</name>
<comment type="caution">
    <text evidence="1">The sequence shown here is derived from an EMBL/GenBank/DDBJ whole genome shotgun (WGS) entry which is preliminary data.</text>
</comment>
<organism evidence="1 2">
    <name type="scientific">Zophobas morio</name>
    <dbReference type="NCBI Taxonomy" id="2755281"/>
    <lineage>
        <taxon>Eukaryota</taxon>
        <taxon>Metazoa</taxon>
        <taxon>Ecdysozoa</taxon>
        <taxon>Arthropoda</taxon>
        <taxon>Hexapoda</taxon>
        <taxon>Insecta</taxon>
        <taxon>Pterygota</taxon>
        <taxon>Neoptera</taxon>
        <taxon>Endopterygota</taxon>
        <taxon>Coleoptera</taxon>
        <taxon>Polyphaga</taxon>
        <taxon>Cucujiformia</taxon>
        <taxon>Tenebrionidae</taxon>
        <taxon>Zophobas</taxon>
    </lineage>
</organism>
<reference evidence="1" key="1">
    <citation type="journal article" date="2023" name="G3 (Bethesda)">
        <title>Whole genome assemblies of Zophobas morio and Tenebrio molitor.</title>
        <authorList>
            <person name="Kaur S."/>
            <person name="Stinson S.A."/>
            <person name="diCenzo G.C."/>
        </authorList>
    </citation>
    <scope>NUCLEOTIDE SEQUENCE</scope>
    <source>
        <strain evidence="1">QUZm001</strain>
    </source>
</reference>
<protein>
    <submittedName>
        <fullName evidence="1">Uncharacterized protein</fullName>
    </submittedName>
</protein>